<feature type="region of interest" description="Disordered" evidence="1">
    <location>
        <begin position="54"/>
        <end position="86"/>
    </location>
</feature>
<proteinExistence type="predicted"/>
<keyword evidence="3" id="KW-1185">Reference proteome</keyword>
<reference evidence="2 3" key="1">
    <citation type="journal article" date="2010" name="Stand. Genomic Sci.">
        <title>Complete genome sequence of Thermaerobacter marianensis type strain (7p75a).</title>
        <authorList>
            <person name="Han C."/>
            <person name="Gu W."/>
            <person name="Zhang X."/>
            <person name="Lapidus A."/>
            <person name="Nolan M."/>
            <person name="Copeland A."/>
            <person name="Lucas S."/>
            <person name="Del Rio T.G."/>
            <person name="Tice H."/>
            <person name="Cheng J.F."/>
            <person name="Tapia R."/>
            <person name="Goodwin L."/>
            <person name="Pitluck S."/>
            <person name="Pagani I."/>
            <person name="Ivanova N."/>
            <person name="Mavromatis K."/>
            <person name="Mikhailova N."/>
            <person name="Pati A."/>
            <person name="Chen A."/>
            <person name="Palaniappan K."/>
            <person name="Land M."/>
            <person name="Hauser L."/>
            <person name="Chang Y.J."/>
            <person name="Jeffries C.D."/>
            <person name="Schneider S."/>
            <person name="Rohde M."/>
            <person name="Goker M."/>
            <person name="Pukall R."/>
            <person name="Woyke T."/>
            <person name="Bristow J."/>
            <person name="Eisen J.A."/>
            <person name="Markowitz V."/>
            <person name="Hugenholtz P."/>
            <person name="Kyrpides N.C."/>
            <person name="Klenk H.P."/>
            <person name="Detter J.C."/>
        </authorList>
    </citation>
    <scope>NUCLEOTIDE SEQUENCE [LARGE SCALE GENOMIC DNA]</scope>
    <source>
        <strain evidence="3">ATCC 700841 / DSM 12885 / JCM 10246 / 7p75a</strain>
    </source>
</reference>
<dbReference type="Proteomes" id="UP000008915">
    <property type="component" value="Chromosome"/>
</dbReference>
<dbReference type="RefSeq" id="WP_013496493.1">
    <property type="nucleotide sequence ID" value="NC_014831.1"/>
</dbReference>
<protein>
    <submittedName>
        <fullName evidence="2">Flagellar hook-length control protein</fullName>
    </submittedName>
</protein>
<organism evidence="2 3">
    <name type="scientific">Thermaerobacter marianensis (strain ATCC 700841 / DSM 12885 / JCM 10246 / 7p75a)</name>
    <dbReference type="NCBI Taxonomy" id="644966"/>
    <lineage>
        <taxon>Bacteria</taxon>
        <taxon>Bacillati</taxon>
        <taxon>Bacillota</taxon>
        <taxon>Clostridia</taxon>
        <taxon>Eubacteriales</taxon>
        <taxon>Clostridiales Family XVII. Incertae Sedis</taxon>
        <taxon>Thermaerobacter</taxon>
    </lineage>
</organism>
<keyword evidence="2" id="KW-0282">Flagellum</keyword>
<evidence type="ECO:0000256" key="1">
    <source>
        <dbReference type="SAM" id="MobiDB-lite"/>
    </source>
</evidence>
<dbReference type="STRING" id="644966.Tmar_2112"/>
<keyword evidence="2" id="KW-0966">Cell projection</keyword>
<gene>
    <name evidence="2" type="ordered locus">Tmar_2112</name>
</gene>
<accession>E6SJW0</accession>
<sequence length="86" mass="8363">MRLAGVGRRVYLHLAVGSKAAAELAARGWDGEALQRLLAAAGFDPAGASVRCVPEGQGSGGSTAVAGGAAGPGDGRRQGPPGPRTA</sequence>
<dbReference type="EMBL" id="CP002344">
    <property type="protein sequence ID" value="ADU52193.1"/>
    <property type="molecule type" value="Genomic_DNA"/>
</dbReference>
<dbReference type="AlphaFoldDB" id="E6SJW0"/>
<evidence type="ECO:0000313" key="3">
    <source>
        <dbReference type="Proteomes" id="UP000008915"/>
    </source>
</evidence>
<dbReference type="KEGG" id="tmr:Tmar_2112"/>
<name>E6SJW0_THEM7</name>
<dbReference type="HOGENOM" id="CLU_2496862_0_0_9"/>
<keyword evidence="2" id="KW-0969">Cilium</keyword>
<reference evidence="3" key="2">
    <citation type="journal article" date="2010" name="Stand. Genomic Sci.">
        <title>Complete genome sequence of Thermaerobacter marianensis type strain (7p75aT).</title>
        <authorList>
            <person name="Han C."/>
            <person name="Gu W."/>
            <person name="Zhang X."/>
            <person name="Lapidus A."/>
            <person name="Nolan M."/>
            <person name="Copeland A."/>
            <person name="Lucas S."/>
            <person name="Glavina Del Rio T."/>
            <person name="Tice H."/>
            <person name="Cheng J."/>
            <person name="Tapia R."/>
            <person name="Goodwin L."/>
            <person name="Pitluck S."/>
            <person name="Pagani I."/>
            <person name="Ivanova N."/>
            <person name="Mavromatis K."/>
            <person name="Mikhailova N."/>
            <person name="Pati A."/>
            <person name="Chen A."/>
            <person name="Palaniappan K."/>
            <person name="Land M."/>
            <person name="Hauser L."/>
            <person name="Chang Y."/>
            <person name="Jeffries C."/>
            <person name="Schneider S."/>
            <person name="Rohde M."/>
            <person name="Goker M."/>
            <person name="Pukall R."/>
            <person name="Woyke T."/>
            <person name="Bristow J."/>
            <person name="Eisen J."/>
            <person name="Markowitz V."/>
            <person name="Hugenholtz P."/>
            <person name="Kyrpides N."/>
            <person name="Klenk H."/>
            <person name="Detter J."/>
        </authorList>
    </citation>
    <scope>NUCLEOTIDE SEQUENCE [LARGE SCALE GENOMIC DNA]</scope>
    <source>
        <strain evidence="3">ATCC 700841 / DSM 12885 / JCM 10246 / 7p75a</strain>
    </source>
</reference>
<evidence type="ECO:0000313" key="2">
    <source>
        <dbReference type="EMBL" id="ADU52193.1"/>
    </source>
</evidence>